<dbReference type="SUPFAM" id="SSF49265">
    <property type="entry name" value="Fibronectin type III"/>
    <property type="match status" value="1"/>
</dbReference>
<sequence length="742" mass="81785">MLTIVTPAGKMVGENGKSDWINFAKLAEGTHKAGAEKAALSFHSEYNLEHNVGAVVRWVHYNDIFKTILPPNHPQLFPTSTTAQIAEEAGHAPLFFEDFIVDESDGFLLKNLGFSSEYSVEIRPRQSLLAEQQTYYHNQVISEAGSSKNSQLTGKFLSMSCAQVYGPGSLECEPEPVHNIEVQNHPENGTVTVWWSPPAEMHHILLYQLYYLPSSESVDCALEPTSLFLTANSTSATLQMPTLSECEFEIRLPASDGVAAVDLSRRTTCLIIGLFVVMGLALFVVIKFAAFWPARLKKAAMASAHAASMSSTASNASINSSACSSKRPSMLEESPLKLNSSVTIDQDQKTLIFTLNTSLLYSNSSAAIHPNNTIPITLVGGVLLTYLIRKFGFRRTFTFYGAMSADIAGLHPIFFFVSMAAICNAWSPLQSSGLFLSFLSCSYQLSMMFTMPIAGELCESKYGWPSVFYLQGSLSAIVLFIFYYFYRDQARQQSYVSQQEIAAIELGKIKTSQNKKTKQEVPYKAMLRDQAVWGVLLATSGSMFGYYIFTLYGPIYLNKVLKMDVEKTGFANAMPYALSIAVKMFAGPLSDRASCVSDKTRIIILACASQLMMAACFLALKLIPVDYPTIVQASFTAATVFNGLIHVGVFKGCQLMSQHLASVIQSWNAIISSIFVLVIPIFVSVLAPDNTFQQWGHIFLIIAGYVFGATMFFNFTAEVKPRPWTEQKELPTETRAQAISAK</sequence>
<evidence type="ECO:0000256" key="1">
    <source>
        <dbReference type="SAM" id="Phobius"/>
    </source>
</evidence>
<feature type="transmembrane region" description="Helical" evidence="1">
    <location>
        <begin position="602"/>
        <end position="623"/>
    </location>
</feature>
<keyword evidence="2" id="KW-1185">Reference proteome</keyword>
<evidence type="ECO:0000313" key="3">
    <source>
        <dbReference type="WBParaSite" id="jg3858"/>
    </source>
</evidence>
<feature type="transmembrane region" description="Helical" evidence="1">
    <location>
        <begin position="531"/>
        <end position="549"/>
    </location>
</feature>
<name>A0A915ECK2_9BILA</name>
<dbReference type="InterPro" id="IPR011701">
    <property type="entry name" value="MFS"/>
</dbReference>
<organism evidence="2 3">
    <name type="scientific">Ditylenchus dipsaci</name>
    <dbReference type="NCBI Taxonomy" id="166011"/>
    <lineage>
        <taxon>Eukaryota</taxon>
        <taxon>Metazoa</taxon>
        <taxon>Ecdysozoa</taxon>
        <taxon>Nematoda</taxon>
        <taxon>Chromadorea</taxon>
        <taxon>Rhabditida</taxon>
        <taxon>Tylenchina</taxon>
        <taxon>Tylenchomorpha</taxon>
        <taxon>Sphaerularioidea</taxon>
        <taxon>Anguinidae</taxon>
        <taxon>Anguininae</taxon>
        <taxon>Ditylenchus</taxon>
    </lineage>
</organism>
<dbReference type="Gene3D" id="1.20.1250.20">
    <property type="entry name" value="MFS general substrate transporter like domains"/>
    <property type="match status" value="2"/>
</dbReference>
<dbReference type="InterPro" id="IPR003961">
    <property type="entry name" value="FN3_dom"/>
</dbReference>
<dbReference type="PANTHER" id="PTHR45757:SF11">
    <property type="entry name" value="MAJOR FACILITATOR SUPERFAMILY (MFS) PROFILE DOMAIN-CONTAINING PROTEIN"/>
    <property type="match status" value="1"/>
</dbReference>
<dbReference type="Pfam" id="PF07690">
    <property type="entry name" value="MFS_1"/>
    <property type="match status" value="1"/>
</dbReference>
<dbReference type="Proteomes" id="UP000887574">
    <property type="component" value="Unplaced"/>
</dbReference>
<dbReference type="AlphaFoldDB" id="A0A915ECK2"/>
<dbReference type="WBParaSite" id="jg3858">
    <property type="protein sequence ID" value="jg3858"/>
    <property type="gene ID" value="jg3858"/>
</dbReference>
<feature type="transmembrane region" description="Helical" evidence="1">
    <location>
        <begin position="569"/>
        <end position="590"/>
    </location>
</feature>
<feature type="transmembrane region" description="Helical" evidence="1">
    <location>
        <begin position="662"/>
        <end position="683"/>
    </location>
</feature>
<accession>A0A915ECK2</accession>
<keyword evidence="1" id="KW-0472">Membrane</keyword>
<dbReference type="GO" id="GO:0022857">
    <property type="term" value="F:transmembrane transporter activity"/>
    <property type="evidence" value="ECO:0007669"/>
    <property type="project" value="InterPro"/>
</dbReference>
<feature type="transmembrane region" description="Helical" evidence="1">
    <location>
        <begin position="270"/>
        <end position="292"/>
    </location>
</feature>
<dbReference type="PANTHER" id="PTHR45757">
    <property type="entry name" value="PROTEIN CBG23364-RELATED"/>
    <property type="match status" value="1"/>
</dbReference>
<reference evidence="3" key="1">
    <citation type="submission" date="2022-11" db="UniProtKB">
        <authorList>
            <consortium name="WormBaseParasite"/>
        </authorList>
    </citation>
    <scope>IDENTIFICATION</scope>
</reference>
<feature type="transmembrane region" description="Helical" evidence="1">
    <location>
        <begin position="372"/>
        <end position="388"/>
    </location>
</feature>
<feature type="transmembrane region" description="Helical" evidence="1">
    <location>
        <begin position="629"/>
        <end position="650"/>
    </location>
</feature>
<keyword evidence="1" id="KW-1133">Transmembrane helix</keyword>
<dbReference type="GO" id="GO:0016020">
    <property type="term" value="C:membrane"/>
    <property type="evidence" value="ECO:0007669"/>
    <property type="project" value="TreeGrafter"/>
</dbReference>
<keyword evidence="1" id="KW-0812">Transmembrane</keyword>
<feature type="transmembrane region" description="Helical" evidence="1">
    <location>
        <begin position="467"/>
        <end position="486"/>
    </location>
</feature>
<dbReference type="SUPFAM" id="SSF103473">
    <property type="entry name" value="MFS general substrate transporter"/>
    <property type="match status" value="1"/>
</dbReference>
<feature type="transmembrane region" description="Helical" evidence="1">
    <location>
        <begin position="408"/>
        <end position="427"/>
    </location>
</feature>
<feature type="transmembrane region" description="Helical" evidence="1">
    <location>
        <begin position="695"/>
        <end position="715"/>
    </location>
</feature>
<dbReference type="CDD" id="cd00063">
    <property type="entry name" value="FN3"/>
    <property type="match status" value="1"/>
</dbReference>
<proteinExistence type="predicted"/>
<evidence type="ECO:0000313" key="2">
    <source>
        <dbReference type="Proteomes" id="UP000887574"/>
    </source>
</evidence>
<dbReference type="InterPro" id="IPR036116">
    <property type="entry name" value="FN3_sf"/>
</dbReference>
<dbReference type="InterPro" id="IPR036259">
    <property type="entry name" value="MFS_trans_sf"/>
</dbReference>
<protein>
    <submittedName>
        <fullName evidence="3">Major facilitator superfamily (MFS) profile domain-containing protein</fullName>
    </submittedName>
</protein>